<organism evidence="3 4">
    <name type="scientific">Enterovibrio qingdaonensis</name>
    <dbReference type="NCBI Taxonomy" id="2899818"/>
    <lineage>
        <taxon>Bacteria</taxon>
        <taxon>Pseudomonadati</taxon>
        <taxon>Pseudomonadota</taxon>
        <taxon>Gammaproteobacteria</taxon>
        <taxon>Vibrionales</taxon>
        <taxon>Vibrionaceae</taxon>
        <taxon>Enterovibrio</taxon>
    </lineage>
</organism>
<accession>A0ABT5QNV9</accession>
<dbReference type="Gene3D" id="3.40.50.2000">
    <property type="entry name" value="Glycogen Phosphorylase B"/>
    <property type="match status" value="2"/>
</dbReference>
<dbReference type="SUPFAM" id="SSF53756">
    <property type="entry name" value="UDP-Glycosyltransferase/glycogen phosphorylase"/>
    <property type="match status" value="1"/>
</dbReference>
<dbReference type="PANTHER" id="PTHR12526">
    <property type="entry name" value="GLYCOSYLTRANSFERASE"/>
    <property type="match status" value="1"/>
</dbReference>
<evidence type="ECO:0000259" key="1">
    <source>
        <dbReference type="Pfam" id="PF00534"/>
    </source>
</evidence>
<dbReference type="PANTHER" id="PTHR12526:SF630">
    <property type="entry name" value="GLYCOSYLTRANSFERASE"/>
    <property type="match status" value="1"/>
</dbReference>
<comment type="caution">
    <text evidence="3">The sequence shown here is derived from an EMBL/GenBank/DDBJ whole genome shotgun (WGS) entry which is preliminary data.</text>
</comment>
<dbReference type="InterPro" id="IPR001296">
    <property type="entry name" value="Glyco_trans_1"/>
</dbReference>
<evidence type="ECO:0000313" key="3">
    <source>
        <dbReference type="EMBL" id="MDD1782373.1"/>
    </source>
</evidence>
<keyword evidence="4" id="KW-1185">Reference proteome</keyword>
<dbReference type="EMBL" id="JAJUBB010000010">
    <property type="protein sequence ID" value="MDD1782373.1"/>
    <property type="molecule type" value="Genomic_DNA"/>
</dbReference>
<sequence>MNIIHLTGMRSNKYGGLETEFIELAKNCKRNGNTLSLVYEELPTSRRYLEDLKMNNVKLLVIPARGKPIYFMLSLFSLFLKESPDIVHYHFNPAAKYGATISYFLGIPAIQSFRSMPGKSTLSKFSTRLRCRLSSEVLAVSNAVAEQLRAISRVKNVSTLYNGINLSLSDKKASISRSDLNIPKENIIISNVAFHADIKGIDILLKSISILLKKHKNITLVQIGTENVNGSTLKLMQMATSLSIDKNIIWVGATDKVHDYLSMSDIYCHTSRSEGFGRAIIEAMSHKLPVVATQVGGISEIVNSNELGFLSANEDAKSIANNLSTLVSNSSLRLQVGSYAYKYVKNKYCVRKQVECLQEKYLTLANNNRSQ</sequence>
<name>A0ABT5QNV9_9GAMM</name>
<reference evidence="3" key="1">
    <citation type="submission" date="2021-12" db="EMBL/GenBank/DDBJ databases">
        <title>Enterovibrio ZSDZ35 sp. nov. and Enterovibrio ZSDZ42 sp. nov., isolated from coastal seawater in Qingdao.</title>
        <authorList>
            <person name="Zhang P."/>
        </authorList>
    </citation>
    <scope>NUCLEOTIDE SEQUENCE</scope>
    <source>
        <strain evidence="3">ZSDZ35</strain>
    </source>
</reference>
<gene>
    <name evidence="3" type="ORF">LRP49_14470</name>
</gene>
<dbReference type="CDD" id="cd03801">
    <property type="entry name" value="GT4_PimA-like"/>
    <property type="match status" value="1"/>
</dbReference>
<feature type="domain" description="Glycosyltransferase subfamily 4-like N-terminal" evidence="2">
    <location>
        <begin position="14"/>
        <end position="167"/>
    </location>
</feature>
<dbReference type="Pfam" id="PF13439">
    <property type="entry name" value="Glyco_transf_4"/>
    <property type="match status" value="1"/>
</dbReference>
<feature type="domain" description="Glycosyl transferase family 1" evidence="1">
    <location>
        <begin position="177"/>
        <end position="342"/>
    </location>
</feature>
<evidence type="ECO:0000259" key="2">
    <source>
        <dbReference type="Pfam" id="PF13439"/>
    </source>
</evidence>
<dbReference type="Proteomes" id="UP001149821">
    <property type="component" value="Unassembled WGS sequence"/>
</dbReference>
<dbReference type="Pfam" id="PF00534">
    <property type="entry name" value="Glycos_transf_1"/>
    <property type="match status" value="1"/>
</dbReference>
<dbReference type="InterPro" id="IPR028098">
    <property type="entry name" value="Glyco_trans_4-like_N"/>
</dbReference>
<evidence type="ECO:0000313" key="4">
    <source>
        <dbReference type="Proteomes" id="UP001149821"/>
    </source>
</evidence>
<proteinExistence type="predicted"/>
<dbReference type="RefSeq" id="WP_274143015.1">
    <property type="nucleotide sequence ID" value="NZ_JAJUBB010000010.1"/>
</dbReference>
<protein>
    <submittedName>
        <fullName evidence="3">Glycosyltransferase family 4 protein</fullName>
    </submittedName>
</protein>